<comment type="caution">
    <text evidence="3">The sequence shown here is derived from an EMBL/GenBank/DDBJ whole genome shotgun (WGS) entry which is preliminary data.</text>
</comment>
<evidence type="ECO:0000256" key="1">
    <source>
        <dbReference type="SAM" id="Phobius"/>
    </source>
</evidence>
<evidence type="ECO:0000313" key="4">
    <source>
        <dbReference type="Proteomes" id="UP001501594"/>
    </source>
</evidence>
<gene>
    <name evidence="3" type="ORF">GCM10022256_22460</name>
</gene>
<keyword evidence="1" id="KW-0472">Membrane</keyword>
<keyword evidence="1" id="KW-0812">Transmembrane</keyword>
<dbReference type="InterPro" id="IPR025509">
    <property type="entry name" value="DUF4396"/>
</dbReference>
<organism evidence="3 4">
    <name type="scientific">Frondihabitans peucedani</name>
    <dbReference type="NCBI Taxonomy" id="598626"/>
    <lineage>
        <taxon>Bacteria</taxon>
        <taxon>Bacillati</taxon>
        <taxon>Actinomycetota</taxon>
        <taxon>Actinomycetes</taxon>
        <taxon>Micrococcales</taxon>
        <taxon>Microbacteriaceae</taxon>
        <taxon>Frondihabitans</taxon>
    </lineage>
</organism>
<feature type="transmembrane region" description="Helical" evidence="1">
    <location>
        <begin position="12"/>
        <end position="31"/>
    </location>
</feature>
<dbReference type="Proteomes" id="UP001501594">
    <property type="component" value="Unassembled WGS sequence"/>
</dbReference>
<name>A0ABP8E3K0_9MICO</name>
<feature type="domain" description="DUF4396" evidence="2">
    <location>
        <begin position="87"/>
        <end position="237"/>
    </location>
</feature>
<sequence>MTLGPEGFPLWLTLLASVSLLVGIGCAAWVVIDVVRRPQKMGVMNVVWPATMLFGSVAWLTFYRRTGRAPLKGYDDHSPEHGMPVAVATGTSHCGAGCAIGDLVGEFSLIAIPGLGALLGLGSLYQDEIFAGWIADFVLAFAIGIVFQYFAIAPMRGLTLRQGLLAALKADTLSISSWQVGMYGFMALAQFLILPALFGGRAAVLSPEFWFVMQIAMIIGFATAYPVNWALIHTGIKEKM</sequence>
<dbReference type="EMBL" id="BAABAU010000002">
    <property type="protein sequence ID" value="GAA4266634.1"/>
    <property type="molecule type" value="Genomic_DNA"/>
</dbReference>
<evidence type="ECO:0000313" key="3">
    <source>
        <dbReference type="EMBL" id="GAA4266634.1"/>
    </source>
</evidence>
<keyword evidence="4" id="KW-1185">Reference proteome</keyword>
<evidence type="ECO:0000259" key="2">
    <source>
        <dbReference type="Pfam" id="PF14342"/>
    </source>
</evidence>
<keyword evidence="1" id="KW-1133">Transmembrane helix</keyword>
<accession>A0ABP8E3K0</accession>
<feature type="transmembrane region" description="Helical" evidence="1">
    <location>
        <begin position="43"/>
        <end position="62"/>
    </location>
</feature>
<feature type="transmembrane region" description="Helical" evidence="1">
    <location>
        <begin position="173"/>
        <end position="197"/>
    </location>
</feature>
<feature type="transmembrane region" description="Helical" evidence="1">
    <location>
        <begin position="209"/>
        <end position="232"/>
    </location>
</feature>
<protein>
    <submittedName>
        <fullName evidence="3">DUF4396 domain-containing protein</fullName>
    </submittedName>
</protein>
<reference evidence="4" key="1">
    <citation type="journal article" date="2019" name="Int. J. Syst. Evol. Microbiol.">
        <title>The Global Catalogue of Microorganisms (GCM) 10K type strain sequencing project: providing services to taxonomists for standard genome sequencing and annotation.</title>
        <authorList>
            <consortium name="The Broad Institute Genomics Platform"/>
            <consortium name="The Broad Institute Genome Sequencing Center for Infectious Disease"/>
            <person name="Wu L."/>
            <person name="Ma J."/>
        </authorList>
    </citation>
    <scope>NUCLEOTIDE SEQUENCE [LARGE SCALE GENOMIC DNA]</scope>
    <source>
        <strain evidence="4">JCM 17442</strain>
    </source>
</reference>
<dbReference type="Pfam" id="PF14342">
    <property type="entry name" value="DUF4396"/>
    <property type="match status" value="1"/>
</dbReference>
<dbReference type="RefSeq" id="WP_344796192.1">
    <property type="nucleotide sequence ID" value="NZ_BAABAU010000002.1"/>
</dbReference>
<proteinExistence type="predicted"/>
<feature type="transmembrane region" description="Helical" evidence="1">
    <location>
        <begin position="131"/>
        <end position="152"/>
    </location>
</feature>